<evidence type="ECO:0000313" key="2">
    <source>
        <dbReference type="EMBL" id="KAA0888693.1"/>
    </source>
</evidence>
<name>A0A5A9X7R5_9BACT</name>
<accession>A0A5A9X7R5</accession>
<proteinExistence type="predicted"/>
<protein>
    <recommendedName>
        <fullName evidence="4">Lipoprotein SmpA/OmlA domain-containing protein</fullName>
    </recommendedName>
</protein>
<comment type="caution">
    <text evidence="2">The sequence shown here is derived from an EMBL/GenBank/DDBJ whole genome shotgun (WGS) entry which is preliminary data.</text>
</comment>
<feature type="compositionally biased region" description="Pro residues" evidence="1">
    <location>
        <begin position="119"/>
        <end position="133"/>
    </location>
</feature>
<gene>
    <name evidence="2" type="ORF">ET418_15040</name>
</gene>
<feature type="region of interest" description="Disordered" evidence="1">
    <location>
        <begin position="113"/>
        <end position="133"/>
    </location>
</feature>
<reference evidence="2 3" key="1">
    <citation type="submission" date="2019-04" db="EMBL/GenBank/DDBJ databases">
        <title>Geobacter ruber sp. nov., ferric-reducing bacteria isolated from paddy soil.</title>
        <authorList>
            <person name="Xu Z."/>
            <person name="Masuda Y."/>
            <person name="Itoh H."/>
            <person name="Senoo K."/>
        </authorList>
    </citation>
    <scope>NUCLEOTIDE SEQUENCE [LARGE SCALE GENOMIC DNA]</scope>
    <source>
        <strain evidence="2 3">Red88</strain>
    </source>
</reference>
<dbReference type="AlphaFoldDB" id="A0A5A9X7R5"/>
<organism evidence="2 3">
    <name type="scientific">Oryzomonas rubra</name>
    <dbReference type="NCBI Taxonomy" id="2509454"/>
    <lineage>
        <taxon>Bacteria</taxon>
        <taxon>Pseudomonadati</taxon>
        <taxon>Thermodesulfobacteriota</taxon>
        <taxon>Desulfuromonadia</taxon>
        <taxon>Geobacterales</taxon>
        <taxon>Geobacteraceae</taxon>
        <taxon>Oryzomonas</taxon>
    </lineage>
</organism>
<dbReference type="RefSeq" id="WP_149308950.1">
    <property type="nucleotide sequence ID" value="NZ_SRSD01000010.1"/>
</dbReference>
<evidence type="ECO:0000313" key="3">
    <source>
        <dbReference type="Proteomes" id="UP000324298"/>
    </source>
</evidence>
<dbReference type="Proteomes" id="UP000324298">
    <property type="component" value="Unassembled WGS sequence"/>
</dbReference>
<evidence type="ECO:0008006" key="4">
    <source>
        <dbReference type="Google" id="ProtNLM"/>
    </source>
</evidence>
<dbReference type="EMBL" id="SRSD01000010">
    <property type="protein sequence ID" value="KAA0888693.1"/>
    <property type="molecule type" value="Genomic_DNA"/>
</dbReference>
<keyword evidence="3" id="KW-1185">Reference proteome</keyword>
<sequence>MRHTVSILAVATILFAGCVYRITPQNVEQKLIAGKTTKQEVVKLYGAPFLRYKTPGMSMTSGKKEYQLHAGGEIWLYYIHYLGLLDIMKQETLRILFNNKGIVSSYTFTNATSAGSFPSKPPQQSPSPTPLLR</sequence>
<evidence type="ECO:0000256" key="1">
    <source>
        <dbReference type="SAM" id="MobiDB-lite"/>
    </source>
</evidence>
<dbReference type="OrthoDB" id="5405892at2"/>
<dbReference type="PROSITE" id="PS51257">
    <property type="entry name" value="PROKAR_LIPOPROTEIN"/>
    <property type="match status" value="1"/>
</dbReference>